<protein>
    <submittedName>
        <fullName evidence="1">Type II toxin-antitoxin system RelE/ParE family toxin</fullName>
    </submittedName>
</protein>
<name>A0A9D1DFL3_9FIRM</name>
<feature type="non-terminal residue" evidence="1">
    <location>
        <position position="75"/>
    </location>
</feature>
<sequence length="75" mass="8760">MDVYSVLYSPAAKDDLFGVYSYIATELLEPEIAAKQTDRIRKAIRNLEHLPLRHAHVNWEPWLSMGMRKLVVDNY</sequence>
<accession>A0A9D1DFL3</accession>
<dbReference type="EMBL" id="DVGZ01000054">
    <property type="protein sequence ID" value="HIR47099.1"/>
    <property type="molecule type" value="Genomic_DNA"/>
</dbReference>
<reference evidence="1" key="2">
    <citation type="journal article" date="2021" name="PeerJ">
        <title>Extensive microbial diversity within the chicken gut microbiome revealed by metagenomics and culture.</title>
        <authorList>
            <person name="Gilroy R."/>
            <person name="Ravi A."/>
            <person name="Getino M."/>
            <person name="Pursley I."/>
            <person name="Horton D.L."/>
            <person name="Alikhan N.F."/>
            <person name="Baker D."/>
            <person name="Gharbi K."/>
            <person name="Hall N."/>
            <person name="Watson M."/>
            <person name="Adriaenssens E.M."/>
            <person name="Foster-Nyarko E."/>
            <person name="Jarju S."/>
            <person name="Secka A."/>
            <person name="Antonio M."/>
            <person name="Oren A."/>
            <person name="Chaudhuri R.R."/>
            <person name="La Ragione R."/>
            <person name="Hildebrand F."/>
            <person name="Pallen M.J."/>
        </authorList>
    </citation>
    <scope>NUCLEOTIDE SEQUENCE</scope>
    <source>
        <strain evidence="1">ChiSxjej1B13-7958</strain>
    </source>
</reference>
<dbReference type="Proteomes" id="UP000824242">
    <property type="component" value="Unassembled WGS sequence"/>
</dbReference>
<evidence type="ECO:0000313" key="2">
    <source>
        <dbReference type="Proteomes" id="UP000824242"/>
    </source>
</evidence>
<gene>
    <name evidence="1" type="ORF">IAB89_05495</name>
</gene>
<organism evidence="1 2">
    <name type="scientific">Candidatus Caccousia avicola</name>
    <dbReference type="NCBI Taxonomy" id="2840721"/>
    <lineage>
        <taxon>Bacteria</taxon>
        <taxon>Bacillati</taxon>
        <taxon>Bacillota</taxon>
        <taxon>Clostridia</taxon>
        <taxon>Eubacteriales</taxon>
        <taxon>Oscillospiraceae</taxon>
        <taxon>Oscillospiraceae incertae sedis</taxon>
        <taxon>Candidatus Caccousia</taxon>
    </lineage>
</organism>
<proteinExistence type="predicted"/>
<comment type="caution">
    <text evidence="1">The sequence shown here is derived from an EMBL/GenBank/DDBJ whole genome shotgun (WGS) entry which is preliminary data.</text>
</comment>
<reference evidence="1" key="1">
    <citation type="submission" date="2020-10" db="EMBL/GenBank/DDBJ databases">
        <authorList>
            <person name="Gilroy R."/>
        </authorList>
    </citation>
    <scope>NUCLEOTIDE SEQUENCE</scope>
    <source>
        <strain evidence="1">ChiSxjej1B13-7958</strain>
    </source>
</reference>
<evidence type="ECO:0000313" key="1">
    <source>
        <dbReference type="EMBL" id="HIR47099.1"/>
    </source>
</evidence>
<dbReference type="Gene3D" id="3.30.2310.20">
    <property type="entry name" value="RelE-like"/>
    <property type="match status" value="1"/>
</dbReference>
<dbReference type="InterPro" id="IPR035093">
    <property type="entry name" value="RelE/ParE_toxin_dom_sf"/>
</dbReference>
<dbReference type="AlphaFoldDB" id="A0A9D1DFL3"/>